<dbReference type="Pfam" id="PF07963">
    <property type="entry name" value="N_methyl"/>
    <property type="match status" value="1"/>
</dbReference>
<evidence type="ECO:0000313" key="3">
    <source>
        <dbReference type="Proteomes" id="UP001500596"/>
    </source>
</evidence>
<sequence>MGSGTLMRTFKNYLEAEKAKREENGEGGFSLIELIVVVVILGILAAIAIPIFLNIQKQADENALKAIAANGATQVAASVAQTSGQAPTAVDVTNLETGGVTLAVAGTSLDDICVTASKTGVTAQKSGPGC</sequence>
<evidence type="ECO:0000256" key="1">
    <source>
        <dbReference type="SAM" id="Phobius"/>
    </source>
</evidence>
<protein>
    <recommendedName>
        <fullName evidence="4">Prepilin-type N-terminal cleavage/methylation domain-containing protein</fullName>
    </recommendedName>
</protein>
<name>A0ABN2GHF8_9MICO</name>
<dbReference type="Proteomes" id="UP001500596">
    <property type="component" value="Unassembled WGS sequence"/>
</dbReference>
<organism evidence="2 3">
    <name type="scientific">Microbacterium lacus</name>
    <dbReference type="NCBI Taxonomy" id="415217"/>
    <lineage>
        <taxon>Bacteria</taxon>
        <taxon>Bacillati</taxon>
        <taxon>Actinomycetota</taxon>
        <taxon>Actinomycetes</taxon>
        <taxon>Micrococcales</taxon>
        <taxon>Microbacteriaceae</taxon>
        <taxon>Microbacterium</taxon>
    </lineage>
</organism>
<proteinExistence type="predicted"/>
<keyword evidence="1" id="KW-0812">Transmembrane</keyword>
<dbReference type="EMBL" id="BAAAPK010000001">
    <property type="protein sequence ID" value="GAA1671350.1"/>
    <property type="molecule type" value="Genomic_DNA"/>
</dbReference>
<keyword evidence="1" id="KW-0472">Membrane</keyword>
<dbReference type="InterPro" id="IPR045584">
    <property type="entry name" value="Pilin-like"/>
</dbReference>
<dbReference type="Gene3D" id="3.30.700.10">
    <property type="entry name" value="Glycoprotein, Type 4 Pilin"/>
    <property type="match status" value="1"/>
</dbReference>
<comment type="caution">
    <text evidence="2">The sequence shown here is derived from an EMBL/GenBank/DDBJ whole genome shotgun (WGS) entry which is preliminary data.</text>
</comment>
<dbReference type="InterPro" id="IPR012902">
    <property type="entry name" value="N_methyl_site"/>
</dbReference>
<gene>
    <name evidence="2" type="ORF">GCM10009807_14300</name>
</gene>
<reference evidence="2 3" key="1">
    <citation type="journal article" date="2019" name="Int. J. Syst. Evol. Microbiol.">
        <title>The Global Catalogue of Microorganisms (GCM) 10K type strain sequencing project: providing services to taxonomists for standard genome sequencing and annotation.</title>
        <authorList>
            <consortium name="The Broad Institute Genomics Platform"/>
            <consortium name="The Broad Institute Genome Sequencing Center for Infectious Disease"/>
            <person name="Wu L."/>
            <person name="Ma J."/>
        </authorList>
    </citation>
    <scope>NUCLEOTIDE SEQUENCE [LARGE SCALE GENOMIC DNA]</scope>
    <source>
        <strain evidence="2 3">JCM 15575</strain>
    </source>
</reference>
<dbReference type="PROSITE" id="PS00409">
    <property type="entry name" value="PROKAR_NTER_METHYL"/>
    <property type="match status" value="1"/>
</dbReference>
<keyword evidence="3" id="KW-1185">Reference proteome</keyword>
<evidence type="ECO:0000313" key="2">
    <source>
        <dbReference type="EMBL" id="GAA1671350.1"/>
    </source>
</evidence>
<accession>A0ABN2GHF8</accession>
<evidence type="ECO:0008006" key="4">
    <source>
        <dbReference type="Google" id="ProtNLM"/>
    </source>
</evidence>
<keyword evidence="1" id="KW-1133">Transmembrane helix</keyword>
<dbReference type="NCBIfam" id="TIGR02532">
    <property type="entry name" value="IV_pilin_GFxxxE"/>
    <property type="match status" value="1"/>
</dbReference>
<feature type="transmembrane region" description="Helical" evidence="1">
    <location>
        <begin position="31"/>
        <end position="55"/>
    </location>
</feature>
<dbReference type="SUPFAM" id="SSF54523">
    <property type="entry name" value="Pili subunits"/>
    <property type="match status" value="1"/>
</dbReference>